<evidence type="ECO:0000256" key="2">
    <source>
        <dbReference type="SAM" id="Phobius"/>
    </source>
</evidence>
<evidence type="ECO:0000256" key="1">
    <source>
        <dbReference type="SAM" id="MobiDB-lite"/>
    </source>
</evidence>
<evidence type="ECO:0000313" key="4">
    <source>
        <dbReference type="Proteomes" id="UP000193560"/>
    </source>
</evidence>
<feature type="transmembrane region" description="Helical" evidence="2">
    <location>
        <begin position="85"/>
        <end position="112"/>
    </location>
</feature>
<proteinExistence type="predicted"/>
<feature type="region of interest" description="Disordered" evidence="1">
    <location>
        <begin position="1"/>
        <end position="51"/>
    </location>
</feature>
<feature type="region of interest" description="Disordered" evidence="1">
    <location>
        <begin position="139"/>
        <end position="183"/>
    </location>
</feature>
<dbReference type="Proteomes" id="UP000193560">
    <property type="component" value="Unassembled WGS sequence"/>
</dbReference>
<dbReference type="AlphaFoldDB" id="A0A1X2I263"/>
<feature type="compositionally biased region" description="Basic residues" evidence="1">
    <location>
        <begin position="158"/>
        <end position="170"/>
    </location>
</feature>
<keyword evidence="4" id="KW-1185">Reference proteome</keyword>
<accession>A0A1X2I263</accession>
<feature type="compositionally biased region" description="Low complexity" evidence="1">
    <location>
        <begin position="146"/>
        <end position="157"/>
    </location>
</feature>
<gene>
    <name evidence="3" type="ORF">BCR42DRAFT_442643</name>
</gene>
<reference evidence="3 4" key="1">
    <citation type="submission" date="2016-07" db="EMBL/GenBank/DDBJ databases">
        <title>Pervasive Adenine N6-methylation of Active Genes in Fungi.</title>
        <authorList>
            <consortium name="DOE Joint Genome Institute"/>
            <person name="Mondo S.J."/>
            <person name="Dannebaum R.O."/>
            <person name="Kuo R.C."/>
            <person name="Labutti K."/>
            <person name="Haridas S."/>
            <person name="Kuo A."/>
            <person name="Salamov A."/>
            <person name="Ahrendt S.R."/>
            <person name="Lipzen A."/>
            <person name="Sullivan W."/>
            <person name="Andreopoulos W.B."/>
            <person name="Clum A."/>
            <person name="Lindquist E."/>
            <person name="Daum C."/>
            <person name="Ramamoorthy G.K."/>
            <person name="Gryganskyi A."/>
            <person name="Culley D."/>
            <person name="Magnuson J.K."/>
            <person name="James T.Y."/>
            <person name="O'Malley M.A."/>
            <person name="Stajich J.E."/>
            <person name="Spatafora J.W."/>
            <person name="Visel A."/>
            <person name="Grigoriev I.V."/>
        </authorList>
    </citation>
    <scope>NUCLEOTIDE SEQUENCE [LARGE SCALE GENOMIC DNA]</scope>
    <source>
        <strain evidence="3 4">NRRL 1336</strain>
    </source>
</reference>
<keyword evidence="2" id="KW-1133">Transmembrane helix</keyword>
<comment type="caution">
    <text evidence="3">The sequence shown here is derived from an EMBL/GenBank/DDBJ whole genome shotgun (WGS) entry which is preliminary data.</text>
</comment>
<feature type="compositionally biased region" description="Acidic residues" evidence="1">
    <location>
        <begin position="174"/>
        <end position="183"/>
    </location>
</feature>
<name>A0A1X2I263_9FUNG</name>
<keyword evidence="2" id="KW-0472">Membrane</keyword>
<keyword evidence="2" id="KW-0812">Transmembrane</keyword>
<evidence type="ECO:0000313" key="3">
    <source>
        <dbReference type="EMBL" id="ORZ07682.1"/>
    </source>
</evidence>
<dbReference type="EMBL" id="MCGE01000034">
    <property type="protein sequence ID" value="ORZ07682.1"/>
    <property type="molecule type" value="Genomic_DNA"/>
</dbReference>
<dbReference type="OrthoDB" id="2268699at2759"/>
<sequence length="183" mass="20264">MAQTKHDPNCITRPNQAYTRQQAYDSDTNTLHSSECSPTNMSSAATLSSKDEKSLDKKSAATFSSSSASSGWLYKRQKNNQRNRAMLGCIGLIVFMVLLGTVVLWVGSAFILPQNKYSTTLSQVPLSSSYSFNHHRAISSHHTIKSTKTSAPTNATTKKPKATSVKPHHQKYQDDDDYDDDDE</sequence>
<organism evidence="3 4">
    <name type="scientific">Absidia repens</name>
    <dbReference type="NCBI Taxonomy" id="90262"/>
    <lineage>
        <taxon>Eukaryota</taxon>
        <taxon>Fungi</taxon>
        <taxon>Fungi incertae sedis</taxon>
        <taxon>Mucoromycota</taxon>
        <taxon>Mucoromycotina</taxon>
        <taxon>Mucoromycetes</taxon>
        <taxon>Mucorales</taxon>
        <taxon>Cunninghamellaceae</taxon>
        <taxon>Absidia</taxon>
    </lineage>
</organism>
<feature type="compositionally biased region" description="Polar residues" evidence="1">
    <location>
        <begin position="12"/>
        <end position="46"/>
    </location>
</feature>
<protein>
    <submittedName>
        <fullName evidence="3">Uncharacterized protein</fullName>
    </submittedName>
</protein>